<dbReference type="RefSeq" id="WP_345314116.1">
    <property type="nucleotide sequence ID" value="NZ_BAABIE010000016.1"/>
</dbReference>
<dbReference type="Pfam" id="PF24030">
    <property type="entry name" value="DUF7341"/>
    <property type="match status" value="1"/>
</dbReference>
<reference evidence="4" key="1">
    <citation type="journal article" date="2019" name="Int. J. Syst. Evol. Microbiol.">
        <title>The Global Catalogue of Microorganisms (GCM) 10K type strain sequencing project: providing services to taxonomists for standard genome sequencing and annotation.</title>
        <authorList>
            <consortium name="The Broad Institute Genomics Platform"/>
            <consortium name="The Broad Institute Genome Sequencing Center for Infectious Disease"/>
            <person name="Wu L."/>
            <person name="Ma J."/>
        </authorList>
    </citation>
    <scope>NUCLEOTIDE SEQUENCE [LARGE SCALE GENOMIC DNA]</scope>
    <source>
        <strain evidence="4">JCM 18077</strain>
    </source>
</reference>
<feature type="domain" description="DUF7340" evidence="1">
    <location>
        <begin position="135"/>
        <end position="196"/>
    </location>
</feature>
<sequence length="203" mass="21974">MTNPDEHNLPGARKAFADAVHALAGRTSTTFTRDDGTPDIVFGDPLLDQLADRVTGTQGAGGTRGHAGSKAPIVIDAVDLLATIRRTITSWIPSGNLHVLAEQPWRPQDVPLLTERTRLIHTWTNKARSLLDPPRRWTIPAPCPACGTATVYRQDGAGDTVRQPALQIGPDGCQCQHCLHTWAPEYFAHLARTLGTLPANVLE</sequence>
<organism evidence="3 4">
    <name type="scientific">Gordonia alkaliphila</name>
    <dbReference type="NCBI Taxonomy" id="1053547"/>
    <lineage>
        <taxon>Bacteria</taxon>
        <taxon>Bacillati</taxon>
        <taxon>Actinomycetota</taxon>
        <taxon>Actinomycetes</taxon>
        <taxon>Mycobacteriales</taxon>
        <taxon>Gordoniaceae</taxon>
        <taxon>Gordonia</taxon>
    </lineage>
</organism>
<comment type="caution">
    <text evidence="3">The sequence shown here is derived from an EMBL/GenBank/DDBJ whole genome shotgun (WGS) entry which is preliminary data.</text>
</comment>
<dbReference type="Proteomes" id="UP001500822">
    <property type="component" value="Unassembled WGS sequence"/>
</dbReference>
<dbReference type="Pfam" id="PF24029">
    <property type="entry name" value="DUF7340"/>
    <property type="match status" value="1"/>
</dbReference>
<dbReference type="EMBL" id="BAABIE010000016">
    <property type="protein sequence ID" value="GAA4756177.1"/>
    <property type="molecule type" value="Genomic_DNA"/>
</dbReference>
<evidence type="ECO:0000313" key="4">
    <source>
        <dbReference type="Proteomes" id="UP001500822"/>
    </source>
</evidence>
<accession>A0ABP8ZH16</accession>
<dbReference type="InterPro" id="IPR055765">
    <property type="entry name" value="DUF7341"/>
</dbReference>
<protein>
    <submittedName>
        <fullName evidence="3">Uncharacterized protein</fullName>
    </submittedName>
</protein>
<feature type="domain" description="DUF7341" evidence="2">
    <location>
        <begin position="8"/>
        <end position="131"/>
    </location>
</feature>
<proteinExistence type="predicted"/>
<evidence type="ECO:0000259" key="2">
    <source>
        <dbReference type="Pfam" id="PF24030"/>
    </source>
</evidence>
<name>A0ABP8ZH16_9ACTN</name>
<keyword evidence="4" id="KW-1185">Reference proteome</keyword>
<dbReference type="InterPro" id="IPR055764">
    <property type="entry name" value="DUF7340"/>
</dbReference>
<evidence type="ECO:0000259" key="1">
    <source>
        <dbReference type="Pfam" id="PF24029"/>
    </source>
</evidence>
<gene>
    <name evidence="3" type="ORF">GCM10023217_30060</name>
</gene>
<evidence type="ECO:0000313" key="3">
    <source>
        <dbReference type="EMBL" id="GAA4756177.1"/>
    </source>
</evidence>